<comment type="subcellular location">
    <subcellularLocation>
        <location evidence="1">Membrane</location>
        <topology evidence="1">Multi-pass membrane protein</topology>
    </subcellularLocation>
</comment>
<dbReference type="InterPro" id="IPR011701">
    <property type="entry name" value="MFS"/>
</dbReference>
<feature type="region of interest" description="Disordered" evidence="5">
    <location>
        <begin position="1"/>
        <end position="44"/>
    </location>
</feature>
<keyword evidence="2 6" id="KW-0812">Transmembrane</keyword>
<feature type="region of interest" description="Disordered" evidence="5">
    <location>
        <begin position="506"/>
        <end position="527"/>
    </location>
</feature>
<feature type="transmembrane region" description="Helical" evidence="6">
    <location>
        <begin position="177"/>
        <end position="196"/>
    </location>
</feature>
<evidence type="ECO:0000256" key="6">
    <source>
        <dbReference type="SAM" id="Phobius"/>
    </source>
</evidence>
<name>A0AAJ0GTZ4_9PEZI</name>
<feature type="transmembrane region" description="Helical" evidence="6">
    <location>
        <begin position="385"/>
        <end position="403"/>
    </location>
</feature>
<feature type="transmembrane region" description="Helical" evidence="6">
    <location>
        <begin position="475"/>
        <end position="498"/>
    </location>
</feature>
<feature type="transmembrane region" description="Helical" evidence="6">
    <location>
        <begin position="443"/>
        <end position="463"/>
    </location>
</feature>
<feature type="transmembrane region" description="Helical" evidence="6">
    <location>
        <begin position="58"/>
        <end position="81"/>
    </location>
</feature>
<keyword evidence="9" id="KW-1185">Reference proteome</keyword>
<dbReference type="GO" id="GO:0022857">
    <property type="term" value="F:transmembrane transporter activity"/>
    <property type="evidence" value="ECO:0007669"/>
    <property type="project" value="InterPro"/>
</dbReference>
<dbReference type="GeneID" id="87888261"/>
<feature type="transmembrane region" description="Helical" evidence="6">
    <location>
        <begin position="216"/>
        <end position="238"/>
    </location>
</feature>
<feature type="transmembrane region" description="Helical" evidence="6">
    <location>
        <begin position="244"/>
        <end position="264"/>
    </location>
</feature>
<keyword evidence="3 6" id="KW-1133">Transmembrane helix</keyword>
<reference evidence="8" key="2">
    <citation type="submission" date="2023-06" db="EMBL/GenBank/DDBJ databases">
        <authorList>
            <consortium name="Lawrence Berkeley National Laboratory"/>
            <person name="Mondo S.J."/>
            <person name="Hensen N."/>
            <person name="Bonometti L."/>
            <person name="Westerberg I."/>
            <person name="Brannstrom I.O."/>
            <person name="Guillou S."/>
            <person name="Cros-Aarteil S."/>
            <person name="Calhoun S."/>
            <person name="Haridas S."/>
            <person name="Kuo A."/>
            <person name="Pangilinan J."/>
            <person name="Riley R."/>
            <person name="Labutti K."/>
            <person name="Andreopoulos B."/>
            <person name="Lipzen A."/>
            <person name="Chen C."/>
            <person name="Yanf M."/>
            <person name="Daum C."/>
            <person name="Ng V."/>
            <person name="Clum A."/>
            <person name="Steindorff A."/>
            <person name="Ohm R."/>
            <person name="Martin F."/>
            <person name="Silar P."/>
            <person name="Natvig D."/>
            <person name="Lalanne C."/>
            <person name="Gautier V."/>
            <person name="Ament-Velasquez S.L."/>
            <person name="Kruys A."/>
            <person name="Hutchinson M.I."/>
            <person name="Powell A.J."/>
            <person name="Barry K."/>
            <person name="Miller A.N."/>
            <person name="Grigoriev I.V."/>
            <person name="Debuchy R."/>
            <person name="Gladieux P."/>
            <person name="Thoren M.H."/>
            <person name="Johannesson H."/>
        </authorList>
    </citation>
    <scope>NUCLEOTIDE SEQUENCE</scope>
    <source>
        <strain evidence="8">CBS 333.67</strain>
    </source>
</reference>
<dbReference type="Proteomes" id="UP001273166">
    <property type="component" value="Unassembled WGS sequence"/>
</dbReference>
<feature type="compositionally biased region" description="Acidic residues" evidence="5">
    <location>
        <begin position="1"/>
        <end position="10"/>
    </location>
</feature>
<feature type="domain" description="Major facilitator superfamily (MFS) profile" evidence="7">
    <location>
        <begin position="56"/>
        <end position="503"/>
    </location>
</feature>
<dbReference type="InterPro" id="IPR036259">
    <property type="entry name" value="MFS_trans_sf"/>
</dbReference>
<organism evidence="8 9">
    <name type="scientific">Chaetomium strumarium</name>
    <dbReference type="NCBI Taxonomy" id="1170767"/>
    <lineage>
        <taxon>Eukaryota</taxon>
        <taxon>Fungi</taxon>
        <taxon>Dikarya</taxon>
        <taxon>Ascomycota</taxon>
        <taxon>Pezizomycotina</taxon>
        <taxon>Sordariomycetes</taxon>
        <taxon>Sordariomycetidae</taxon>
        <taxon>Sordariales</taxon>
        <taxon>Chaetomiaceae</taxon>
        <taxon>Chaetomium</taxon>
    </lineage>
</organism>
<accession>A0AAJ0GTZ4</accession>
<dbReference type="PANTHER" id="PTHR23507:SF1">
    <property type="entry name" value="FI18259P1-RELATED"/>
    <property type="match status" value="1"/>
</dbReference>
<evidence type="ECO:0000256" key="2">
    <source>
        <dbReference type="ARBA" id="ARBA00022692"/>
    </source>
</evidence>
<dbReference type="InterPro" id="IPR020846">
    <property type="entry name" value="MFS_dom"/>
</dbReference>
<feature type="transmembrane region" description="Helical" evidence="6">
    <location>
        <begin position="345"/>
        <end position="364"/>
    </location>
</feature>
<protein>
    <submittedName>
        <fullName evidence="8">General substrate transporter</fullName>
    </submittedName>
</protein>
<evidence type="ECO:0000256" key="1">
    <source>
        <dbReference type="ARBA" id="ARBA00004141"/>
    </source>
</evidence>
<dbReference type="RefSeq" id="XP_062721878.1">
    <property type="nucleotide sequence ID" value="XM_062869432.1"/>
</dbReference>
<feature type="transmembrane region" description="Helical" evidence="6">
    <location>
        <begin position="149"/>
        <end position="171"/>
    </location>
</feature>
<sequence length="527" mass="56778">MSADDNDLVEAEPLLSGEERDSIGIDATPTEPEDNGQSRKHGQCGLSGRFQAQKRTTIVVLLAVLMFTITTSGMLILIPLFRLMEDAICHRHYGKPMSEPIEERLCKVEGVQQELAYLGGLSAMVHSIVGVVAVLPYGVFADRVGRKPAFLLSYLGINLGFAWGPLMLAVGEMPRPQLAVIGSLFFLIGGGIPVALNTLNAMASDVSAEAEKATAFLYLSFGAVCGGLIGPVTAGLIMEHLGPWFPILTVLGISPFVFGLLLFIPETLPIKRREATEQENQPRLANRLREARRELGVSLSLLKNPNIALSLPAFLIQPALFAAYSSTLAQHISTYFGWSLAQTNYLLSPLGVLQLVVIVLLPRASGLLTNTSGRFRLSVFAKDLLLTKISLLFLIAGALIEGFSREIVLFIVGLTVGTFGGSHGPLCRAVATTYVGPQQTSRLYALISMLETGGAVLGGPMLAWCFNTGLMKKGLWVGLPWFYVAGLVVVALGCLVFLREPKESFPKVDSEDEVNGDLGYQSAEEQV</sequence>
<dbReference type="CDD" id="cd06174">
    <property type="entry name" value="MFS"/>
    <property type="match status" value="1"/>
</dbReference>
<comment type="caution">
    <text evidence="8">The sequence shown here is derived from an EMBL/GenBank/DDBJ whole genome shotgun (WGS) entry which is preliminary data.</text>
</comment>
<feature type="transmembrane region" description="Helical" evidence="6">
    <location>
        <begin position="115"/>
        <end position="137"/>
    </location>
</feature>
<evidence type="ECO:0000256" key="4">
    <source>
        <dbReference type="ARBA" id="ARBA00023136"/>
    </source>
</evidence>
<keyword evidence="4 6" id="KW-0472">Membrane</keyword>
<dbReference type="Gene3D" id="1.20.1250.20">
    <property type="entry name" value="MFS general substrate transporter like domains"/>
    <property type="match status" value="1"/>
</dbReference>
<dbReference type="PROSITE" id="PS50850">
    <property type="entry name" value="MFS"/>
    <property type="match status" value="1"/>
</dbReference>
<evidence type="ECO:0000259" key="7">
    <source>
        <dbReference type="PROSITE" id="PS50850"/>
    </source>
</evidence>
<dbReference type="SUPFAM" id="SSF103473">
    <property type="entry name" value="MFS general substrate transporter"/>
    <property type="match status" value="1"/>
</dbReference>
<feature type="transmembrane region" description="Helical" evidence="6">
    <location>
        <begin position="307"/>
        <end position="325"/>
    </location>
</feature>
<feature type="transmembrane region" description="Helical" evidence="6">
    <location>
        <begin position="409"/>
        <end position="431"/>
    </location>
</feature>
<evidence type="ECO:0000256" key="5">
    <source>
        <dbReference type="SAM" id="MobiDB-lite"/>
    </source>
</evidence>
<dbReference type="Pfam" id="PF07690">
    <property type="entry name" value="MFS_1"/>
    <property type="match status" value="1"/>
</dbReference>
<proteinExistence type="predicted"/>
<reference evidence="8" key="1">
    <citation type="journal article" date="2023" name="Mol. Phylogenet. Evol.">
        <title>Genome-scale phylogeny and comparative genomics of the fungal order Sordariales.</title>
        <authorList>
            <person name="Hensen N."/>
            <person name="Bonometti L."/>
            <person name="Westerberg I."/>
            <person name="Brannstrom I.O."/>
            <person name="Guillou S."/>
            <person name="Cros-Aarteil S."/>
            <person name="Calhoun S."/>
            <person name="Haridas S."/>
            <person name="Kuo A."/>
            <person name="Mondo S."/>
            <person name="Pangilinan J."/>
            <person name="Riley R."/>
            <person name="LaButti K."/>
            <person name="Andreopoulos B."/>
            <person name="Lipzen A."/>
            <person name="Chen C."/>
            <person name="Yan M."/>
            <person name="Daum C."/>
            <person name="Ng V."/>
            <person name="Clum A."/>
            <person name="Steindorff A."/>
            <person name="Ohm R.A."/>
            <person name="Martin F."/>
            <person name="Silar P."/>
            <person name="Natvig D.O."/>
            <person name="Lalanne C."/>
            <person name="Gautier V."/>
            <person name="Ament-Velasquez S.L."/>
            <person name="Kruys A."/>
            <person name="Hutchinson M.I."/>
            <person name="Powell A.J."/>
            <person name="Barry K."/>
            <person name="Miller A.N."/>
            <person name="Grigoriev I.V."/>
            <person name="Debuchy R."/>
            <person name="Gladieux P."/>
            <person name="Hiltunen Thoren M."/>
            <person name="Johannesson H."/>
        </authorList>
    </citation>
    <scope>NUCLEOTIDE SEQUENCE</scope>
    <source>
        <strain evidence="8">CBS 333.67</strain>
    </source>
</reference>
<evidence type="ECO:0000313" key="9">
    <source>
        <dbReference type="Proteomes" id="UP001273166"/>
    </source>
</evidence>
<dbReference type="GO" id="GO:0016020">
    <property type="term" value="C:membrane"/>
    <property type="evidence" value="ECO:0007669"/>
    <property type="project" value="UniProtKB-SubCell"/>
</dbReference>
<evidence type="ECO:0000313" key="8">
    <source>
        <dbReference type="EMBL" id="KAK3306098.1"/>
    </source>
</evidence>
<dbReference type="PANTHER" id="PTHR23507">
    <property type="entry name" value="ZGC:174356"/>
    <property type="match status" value="1"/>
</dbReference>
<evidence type="ECO:0000256" key="3">
    <source>
        <dbReference type="ARBA" id="ARBA00022989"/>
    </source>
</evidence>
<gene>
    <name evidence="8" type="ORF">B0T15DRAFT_534327</name>
</gene>
<dbReference type="AlphaFoldDB" id="A0AAJ0GTZ4"/>
<dbReference type="EMBL" id="JAUDZG010000004">
    <property type="protein sequence ID" value="KAK3306098.1"/>
    <property type="molecule type" value="Genomic_DNA"/>
</dbReference>